<comment type="similarity">
    <text evidence="1">Belongs to the WD repeat ESC family.</text>
</comment>
<evidence type="ECO:0000256" key="4">
    <source>
        <dbReference type="ARBA" id="ARBA00023015"/>
    </source>
</evidence>
<evidence type="ECO:0000256" key="5">
    <source>
        <dbReference type="ARBA" id="ARBA00023163"/>
    </source>
</evidence>
<accession>A0A9P6KYZ8</accession>
<evidence type="ECO:0000256" key="3">
    <source>
        <dbReference type="ARBA" id="ARBA00022737"/>
    </source>
</evidence>
<reference evidence="7 8" key="1">
    <citation type="journal article" date="2020" name="Genome Biol. Evol.">
        <title>Comparative genomics of strictly vertically transmitted, feminizing microsporidia endosymbionts of amphipod crustaceans.</title>
        <authorList>
            <person name="Cormier A."/>
            <person name="Chebbi M.A."/>
            <person name="Giraud I."/>
            <person name="Wattier R."/>
            <person name="Teixeira M."/>
            <person name="Gilbert C."/>
            <person name="Rigaud T."/>
            <person name="Cordaux R."/>
        </authorList>
    </citation>
    <scope>NUCLEOTIDE SEQUENCE [LARGE SCALE GENOMIC DNA]</scope>
    <source>
        <strain evidence="7 8">Ou3-Ou53</strain>
    </source>
</reference>
<dbReference type="InterPro" id="IPR015943">
    <property type="entry name" value="WD40/YVTN_repeat-like_dom_sf"/>
</dbReference>
<keyword evidence="5" id="KW-0804">Transcription</keyword>
<evidence type="ECO:0000313" key="7">
    <source>
        <dbReference type="EMBL" id="KAF9762663.1"/>
    </source>
</evidence>
<dbReference type="InterPro" id="IPR001680">
    <property type="entry name" value="WD40_rpt"/>
</dbReference>
<feature type="repeat" description="WD" evidence="6">
    <location>
        <begin position="93"/>
        <end position="132"/>
    </location>
</feature>
<evidence type="ECO:0000256" key="6">
    <source>
        <dbReference type="PROSITE-ProRule" id="PRU00221"/>
    </source>
</evidence>
<dbReference type="AlphaFoldDB" id="A0A9P6KYZ8"/>
<protein>
    <submittedName>
        <fullName evidence="7">Polycomb group protein FERTILIZATION-INDEPENDENT ENDOSPERM</fullName>
    </submittedName>
</protein>
<evidence type="ECO:0000256" key="1">
    <source>
        <dbReference type="ARBA" id="ARBA00008075"/>
    </source>
</evidence>
<dbReference type="SMART" id="SM00320">
    <property type="entry name" value="WD40"/>
    <property type="match status" value="3"/>
</dbReference>
<keyword evidence="8" id="KW-1185">Reference proteome</keyword>
<dbReference type="Gene3D" id="2.130.10.10">
    <property type="entry name" value="YVTN repeat-like/Quinoprotein amine dehydrogenase"/>
    <property type="match status" value="1"/>
</dbReference>
<keyword evidence="2 6" id="KW-0853">WD repeat</keyword>
<dbReference type="EMBL" id="SBJO01000147">
    <property type="protein sequence ID" value="KAF9762663.1"/>
    <property type="molecule type" value="Genomic_DNA"/>
</dbReference>
<evidence type="ECO:0000256" key="2">
    <source>
        <dbReference type="ARBA" id="ARBA00022574"/>
    </source>
</evidence>
<dbReference type="PANTHER" id="PTHR10253">
    <property type="entry name" value="POLYCOMB PROTEIN"/>
    <property type="match status" value="1"/>
</dbReference>
<keyword evidence="3" id="KW-0677">Repeat</keyword>
<keyword evidence="4" id="KW-0805">Transcription regulation</keyword>
<dbReference type="InterPro" id="IPR036322">
    <property type="entry name" value="WD40_repeat_dom_sf"/>
</dbReference>
<comment type="caution">
    <text evidence="7">The sequence shown here is derived from an EMBL/GenBank/DDBJ whole genome shotgun (WGS) entry which is preliminary data.</text>
</comment>
<evidence type="ECO:0000313" key="8">
    <source>
        <dbReference type="Proteomes" id="UP000740883"/>
    </source>
</evidence>
<dbReference type="Pfam" id="PF00400">
    <property type="entry name" value="WD40"/>
    <property type="match status" value="1"/>
</dbReference>
<gene>
    <name evidence="7" type="primary">FIE</name>
    <name evidence="7" type="ORF">NGRA_1857</name>
</gene>
<proteinExistence type="inferred from homology"/>
<organism evidence="7 8">
    <name type="scientific">Nosema granulosis</name>
    <dbReference type="NCBI Taxonomy" id="83296"/>
    <lineage>
        <taxon>Eukaryota</taxon>
        <taxon>Fungi</taxon>
        <taxon>Fungi incertae sedis</taxon>
        <taxon>Microsporidia</taxon>
        <taxon>Nosematidae</taxon>
        <taxon>Nosema</taxon>
    </lineage>
</organism>
<dbReference type="OrthoDB" id="1367865at2759"/>
<feature type="repeat" description="WD" evidence="6">
    <location>
        <begin position="136"/>
        <end position="177"/>
    </location>
</feature>
<dbReference type="InterPro" id="IPR051243">
    <property type="entry name" value="PcG_WD-repeat"/>
</dbReference>
<dbReference type="Proteomes" id="UP000740883">
    <property type="component" value="Unassembled WGS sequence"/>
</dbReference>
<dbReference type="SUPFAM" id="SSF50978">
    <property type="entry name" value="WD40 repeat-like"/>
    <property type="match status" value="1"/>
</dbReference>
<name>A0A9P6KYZ8_9MICR</name>
<sequence length="371" mass="41553">MATVNLNNITYRSMIGHKTKNIIALAGERTLVILSAGNDSLSVVFAYVEENKQEDITSVDFLSIDGQDYCAIGGRVGVAKIIDIKNGNILGYLTAHNKPITTIRAFGEYFMTGSEDTTMKLWSYKNLSGVSLLGGGRGHSGEIASIDVHTTSKKIVSSGMDLKIIEWEFVAKNSTYSPIFEASNIYRCFLNNIIYYGNLIVCLCRNKRVLFLKPVYRPTQSSIKSTKSDEVYSILGLSQSLLGPEYSFLRSTEAAPFYNTSIFSSPLISVENMNLHNGNLEISSNFQLVKDIELVHGTACRILISNHTLFCLSTYRFIYKINLKLLFQDYKIKKLKLKYKMGAINFAITKEFIFVLYEDGVVESIEINNVN</sequence>
<dbReference type="PROSITE" id="PS50082">
    <property type="entry name" value="WD_REPEATS_2"/>
    <property type="match status" value="2"/>
</dbReference>